<comment type="caution">
    <text evidence="6">The sequence shown here is derived from an EMBL/GenBank/DDBJ whole genome shotgun (WGS) entry which is preliminary data.</text>
</comment>
<name>A0A9X2L6M7_9PROT</name>
<dbReference type="PROSITE" id="PS51063">
    <property type="entry name" value="HTH_CRP_2"/>
    <property type="match status" value="1"/>
</dbReference>
<dbReference type="PROSITE" id="PS50042">
    <property type="entry name" value="CNMP_BINDING_3"/>
    <property type="match status" value="1"/>
</dbReference>
<feature type="domain" description="Cyclic nucleotide-binding" evidence="4">
    <location>
        <begin position="33"/>
        <end position="117"/>
    </location>
</feature>
<dbReference type="PANTHER" id="PTHR24567">
    <property type="entry name" value="CRP FAMILY TRANSCRIPTIONAL REGULATORY PROTEIN"/>
    <property type="match status" value="1"/>
</dbReference>
<evidence type="ECO:0000256" key="3">
    <source>
        <dbReference type="ARBA" id="ARBA00023163"/>
    </source>
</evidence>
<evidence type="ECO:0000256" key="1">
    <source>
        <dbReference type="ARBA" id="ARBA00023015"/>
    </source>
</evidence>
<dbReference type="InterPro" id="IPR012318">
    <property type="entry name" value="HTH_CRP"/>
</dbReference>
<feature type="domain" description="HTH crp-type" evidence="5">
    <location>
        <begin position="148"/>
        <end position="222"/>
    </location>
</feature>
<reference evidence="6" key="1">
    <citation type="submission" date="2022-07" db="EMBL/GenBank/DDBJ databases">
        <title>Parvularcula maris sp. nov., an algicidal bacterium isolated from seawater.</title>
        <authorList>
            <person name="Li F."/>
        </authorList>
    </citation>
    <scope>NUCLEOTIDE SEQUENCE</scope>
    <source>
        <strain evidence="6">BGMRC 0090</strain>
    </source>
</reference>
<evidence type="ECO:0000259" key="4">
    <source>
        <dbReference type="PROSITE" id="PS50042"/>
    </source>
</evidence>
<accession>A0A9X2L6M7</accession>
<dbReference type="RefSeq" id="WP_256617905.1">
    <property type="nucleotide sequence ID" value="NZ_JANIBC010000001.1"/>
</dbReference>
<dbReference type="Proteomes" id="UP001142610">
    <property type="component" value="Unassembled WGS sequence"/>
</dbReference>
<dbReference type="GO" id="GO:0003700">
    <property type="term" value="F:DNA-binding transcription factor activity"/>
    <property type="evidence" value="ECO:0007669"/>
    <property type="project" value="TreeGrafter"/>
</dbReference>
<dbReference type="SUPFAM" id="SSF46785">
    <property type="entry name" value="Winged helix' DNA-binding domain"/>
    <property type="match status" value="1"/>
</dbReference>
<gene>
    <name evidence="6" type="ORF">NOG11_01740</name>
</gene>
<dbReference type="SMART" id="SM00100">
    <property type="entry name" value="cNMP"/>
    <property type="match status" value="1"/>
</dbReference>
<dbReference type="InterPro" id="IPR036388">
    <property type="entry name" value="WH-like_DNA-bd_sf"/>
</dbReference>
<keyword evidence="1" id="KW-0805">Transcription regulation</keyword>
<dbReference type="InterPro" id="IPR018490">
    <property type="entry name" value="cNMP-bd_dom_sf"/>
</dbReference>
<dbReference type="AlphaFoldDB" id="A0A9X2L6M7"/>
<dbReference type="SUPFAM" id="SSF51206">
    <property type="entry name" value="cAMP-binding domain-like"/>
    <property type="match status" value="1"/>
</dbReference>
<dbReference type="PANTHER" id="PTHR24567:SF68">
    <property type="entry name" value="DNA-BINDING TRANSCRIPTIONAL DUAL REGULATOR CRP"/>
    <property type="match status" value="1"/>
</dbReference>
<keyword evidence="2" id="KW-0238">DNA-binding</keyword>
<evidence type="ECO:0000256" key="2">
    <source>
        <dbReference type="ARBA" id="ARBA00023125"/>
    </source>
</evidence>
<keyword evidence="3" id="KW-0804">Transcription</keyword>
<dbReference type="CDD" id="cd00038">
    <property type="entry name" value="CAP_ED"/>
    <property type="match status" value="1"/>
</dbReference>
<dbReference type="InterPro" id="IPR014710">
    <property type="entry name" value="RmlC-like_jellyroll"/>
</dbReference>
<dbReference type="InterPro" id="IPR000595">
    <property type="entry name" value="cNMP-bd_dom"/>
</dbReference>
<sequence length="253" mass="28409">MSLKSEPLFRRLSHYSSLDAELNQHLEGVFTSPRRFEPGETVVERGDEAAEAFVVTEGWASRSIDLHDGRKQVVNFMLPGDMFDLQVFVGQKADHTVTALTELEVAAISPQQFMGLFRADNALGSSIWWSTVQEESILREQIVRNGRRSARERVAHLLLELHARLAIIGDAEPDSFQMPIGQMHVADALGLSYVHVSRVFSFLEKSNLISRARSEVVFRNREALEELADFSTLYLHLDAENVRLPSFANGVSA</sequence>
<dbReference type="Pfam" id="PF00027">
    <property type="entry name" value="cNMP_binding"/>
    <property type="match status" value="1"/>
</dbReference>
<keyword evidence="7" id="KW-1185">Reference proteome</keyword>
<dbReference type="Pfam" id="PF13545">
    <property type="entry name" value="HTH_Crp_2"/>
    <property type="match status" value="1"/>
</dbReference>
<proteinExistence type="predicted"/>
<dbReference type="GO" id="GO:0003677">
    <property type="term" value="F:DNA binding"/>
    <property type="evidence" value="ECO:0007669"/>
    <property type="project" value="UniProtKB-KW"/>
</dbReference>
<dbReference type="GO" id="GO:0005829">
    <property type="term" value="C:cytosol"/>
    <property type="evidence" value="ECO:0007669"/>
    <property type="project" value="TreeGrafter"/>
</dbReference>
<dbReference type="InterPro" id="IPR050397">
    <property type="entry name" value="Env_Response_Regulators"/>
</dbReference>
<evidence type="ECO:0000313" key="6">
    <source>
        <dbReference type="EMBL" id="MCQ8184099.1"/>
    </source>
</evidence>
<protein>
    <submittedName>
        <fullName evidence="6">Crp/Fnr family transcriptional regulator</fullName>
    </submittedName>
</protein>
<dbReference type="EMBL" id="JANIBC010000001">
    <property type="protein sequence ID" value="MCQ8184099.1"/>
    <property type="molecule type" value="Genomic_DNA"/>
</dbReference>
<dbReference type="InterPro" id="IPR036390">
    <property type="entry name" value="WH_DNA-bd_sf"/>
</dbReference>
<evidence type="ECO:0000259" key="5">
    <source>
        <dbReference type="PROSITE" id="PS51063"/>
    </source>
</evidence>
<organism evidence="6 7">
    <name type="scientific">Parvularcula maris</name>
    <dbReference type="NCBI Taxonomy" id="2965077"/>
    <lineage>
        <taxon>Bacteria</taxon>
        <taxon>Pseudomonadati</taxon>
        <taxon>Pseudomonadota</taxon>
        <taxon>Alphaproteobacteria</taxon>
        <taxon>Parvularculales</taxon>
        <taxon>Parvularculaceae</taxon>
        <taxon>Parvularcula</taxon>
    </lineage>
</organism>
<dbReference type="Gene3D" id="2.60.120.10">
    <property type="entry name" value="Jelly Rolls"/>
    <property type="match status" value="1"/>
</dbReference>
<dbReference type="Gene3D" id="1.10.10.10">
    <property type="entry name" value="Winged helix-like DNA-binding domain superfamily/Winged helix DNA-binding domain"/>
    <property type="match status" value="1"/>
</dbReference>
<evidence type="ECO:0000313" key="7">
    <source>
        <dbReference type="Proteomes" id="UP001142610"/>
    </source>
</evidence>